<dbReference type="Pfam" id="PF16925">
    <property type="entry name" value="TetR_C_13"/>
    <property type="match status" value="1"/>
</dbReference>
<keyword evidence="5" id="KW-1185">Reference proteome</keyword>
<accession>A0ABZ1ID61</accession>
<evidence type="ECO:0000256" key="2">
    <source>
        <dbReference type="ARBA" id="ARBA00023163"/>
    </source>
</evidence>
<name>A0ABZ1ID61_9PSEU</name>
<dbReference type="Proteomes" id="UP001330812">
    <property type="component" value="Chromosome"/>
</dbReference>
<keyword evidence="1" id="KW-0805">Transcription regulation</keyword>
<evidence type="ECO:0000256" key="1">
    <source>
        <dbReference type="ARBA" id="ARBA00023015"/>
    </source>
</evidence>
<dbReference type="InterPro" id="IPR011075">
    <property type="entry name" value="TetR_C"/>
</dbReference>
<evidence type="ECO:0000313" key="4">
    <source>
        <dbReference type="EMBL" id="WSE32400.1"/>
    </source>
</evidence>
<dbReference type="EMBL" id="CP142149">
    <property type="protein sequence ID" value="WSE32400.1"/>
    <property type="molecule type" value="Genomic_DNA"/>
</dbReference>
<dbReference type="Gene3D" id="1.10.10.60">
    <property type="entry name" value="Homeodomain-like"/>
    <property type="match status" value="1"/>
</dbReference>
<dbReference type="InterPro" id="IPR009057">
    <property type="entry name" value="Homeodomain-like_sf"/>
</dbReference>
<dbReference type="SUPFAM" id="SSF46689">
    <property type="entry name" value="Homeodomain-like"/>
    <property type="match status" value="1"/>
</dbReference>
<keyword evidence="2" id="KW-0804">Transcription</keyword>
<organism evidence="4 5">
    <name type="scientific">Amycolatopsis rhabdoformis</name>
    <dbReference type="NCBI Taxonomy" id="1448059"/>
    <lineage>
        <taxon>Bacteria</taxon>
        <taxon>Bacillati</taxon>
        <taxon>Actinomycetota</taxon>
        <taxon>Actinomycetes</taxon>
        <taxon>Pseudonocardiales</taxon>
        <taxon>Pseudonocardiaceae</taxon>
        <taxon>Amycolatopsis</taxon>
    </lineage>
</organism>
<dbReference type="PANTHER" id="PTHR47506">
    <property type="entry name" value="TRANSCRIPTIONAL REGULATORY PROTEIN"/>
    <property type="match status" value="1"/>
</dbReference>
<dbReference type="RefSeq" id="WP_326835207.1">
    <property type="nucleotide sequence ID" value="NZ_CP142149.1"/>
</dbReference>
<evidence type="ECO:0000259" key="3">
    <source>
        <dbReference type="Pfam" id="PF16925"/>
    </source>
</evidence>
<gene>
    <name evidence="4" type="ORF">VSH64_09825</name>
</gene>
<protein>
    <submittedName>
        <fullName evidence="4">TetR family transcriptional regulator C-terminal domain-containing protein</fullName>
    </submittedName>
</protein>
<feature type="domain" description="Tetracyclin repressor-like C-terminal" evidence="3">
    <location>
        <begin position="65"/>
        <end position="167"/>
    </location>
</feature>
<dbReference type="InterPro" id="IPR036271">
    <property type="entry name" value="Tet_transcr_reg_TetR-rel_C_sf"/>
</dbReference>
<sequence>MAAATTLLLREGVTSLTMARVHAAAHVTQAELDRLFPDSAGIVEAIVEAQLEVVLLAQRPSLDAVERLTDLDQWQSRLLDSCAAQGGWPLGSLIYHLARRHDRGRLALATAFSRWQGLLAAALSRIQAAGELDSEVAPEALAVGVIAALQGGYLLAHTTQDTDQLRASLDMALGQVRFHAT</sequence>
<evidence type="ECO:0000313" key="5">
    <source>
        <dbReference type="Proteomes" id="UP001330812"/>
    </source>
</evidence>
<dbReference type="SUPFAM" id="SSF48498">
    <property type="entry name" value="Tetracyclin repressor-like, C-terminal domain"/>
    <property type="match status" value="1"/>
</dbReference>
<reference evidence="4 5" key="1">
    <citation type="journal article" date="2015" name="Int. J. Syst. Evol. Microbiol.">
        <title>Amycolatopsis rhabdoformis sp. nov., an actinomycete isolated from a tropical forest soil.</title>
        <authorList>
            <person name="Souza W.R."/>
            <person name="Silva R.E."/>
            <person name="Goodfellow M."/>
            <person name="Busarakam K."/>
            <person name="Figueiro F.S."/>
            <person name="Ferreira D."/>
            <person name="Rodrigues-Filho E."/>
            <person name="Moraes L.A.B."/>
            <person name="Zucchi T.D."/>
        </authorList>
    </citation>
    <scope>NUCLEOTIDE SEQUENCE [LARGE SCALE GENOMIC DNA]</scope>
    <source>
        <strain evidence="4 5">NCIMB 14900</strain>
    </source>
</reference>
<proteinExistence type="predicted"/>
<dbReference type="PANTHER" id="PTHR47506:SF1">
    <property type="entry name" value="HTH-TYPE TRANSCRIPTIONAL REGULATOR YJDC"/>
    <property type="match status" value="1"/>
</dbReference>
<dbReference type="Gene3D" id="1.10.357.10">
    <property type="entry name" value="Tetracycline Repressor, domain 2"/>
    <property type="match status" value="1"/>
</dbReference>